<evidence type="ECO:0000313" key="2">
    <source>
        <dbReference type="EMBL" id="KAK2749009.1"/>
    </source>
</evidence>
<comment type="caution">
    <text evidence="2">The sequence shown here is derived from an EMBL/GenBank/DDBJ whole genome shotgun (WGS) entry which is preliminary data.</text>
</comment>
<accession>A0AAE0D3F7</accession>
<evidence type="ECO:0000313" key="3">
    <source>
        <dbReference type="Proteomes" id="UP001281614"/>
    </source>
</evidence>
<feature type="compositionally biased region" description="Polar residues" evidence="1">
    <location>
        <begin position="33"/>
        <end position="43"/>
    </location>
</feature>
<proteinExistence type="predicted"/>
<dbReference type="Proteomes" id="UP001281614">
    <property type="component" value="Unassembled WGS sequence"/>
</dbReference>
<dbReference type="EMBL" id="VYYT01000278">
    <property type="protein sequence ID" value="KAK2749009.1"/>
    <property type="molecule type" value="Genomic_DNA"/>
</dbReference>
<protein>
    <submittedName>
        <fullName evidence="2">Uncharacterized protein</fullName>
    </submittedName>
</protein>
<keyword evidence="3" id="KW-1185">Reference proteome</keyword>
<sequence length="179" mass="19962">MGTPPLKPSTHTISSTAPPPPKKEKEKSGWGQNGTKRPTQINTIQSRESFRPLCCSRLQLPTPAIHTYTPPPLFSLRSRKTTKRAKGYLHEKKKRLAVCMCCLPPSRQLTPSPKFRPSPTKLAISFSEKKVRETLGFPHHPSFDVSLAWSNDDVASSRPGVRNTTENTPGQAHLSFAYF</sequence>
<gene>
    <name evidence="2" type="ORF">CKAH01_06506</name>
</gene>
<feature type="region of interest" description="Disordered" evidence="1">
    <location>
        <begin position="1"/>
        <end position="43"/>
    </location>
</feature>
<dbReference type="AlphaFoldDB" id="A0AAE0D3F7"/>
<name>A0AAE0D3F7_COLKA</name>
<evidence type="ECO:0000256" key="1">
    <source>
        <dbReference type="SAM" id="MobiDB-lite"/>
    </source>
</evidence>
<organism evidence="2 3">
    <name type="scientific">Colletotrichum kahawae</name>
    <name type="common">Coffee berry disease fungus</name>
    <dbReference type="NCBI Taxonomy" id="34407"/>
    <lineage>
        <taxon>Eukaryota</taxon>
        <taxon>Fungi</taxon>
        <taxon>Dikarya</taxon>
        <taxon>Ascomycota</taxon>
        <taxon>Pezizomycotina</taxon>
        <taxon>Sordariomycetes</taxon>
        <taxon>Hypocreomycetidae</taxon>
        <taxon>Glomerellales</taxon>
        <taxon>Glomerellaceae</taxon>
        <taxon>Colletotrichum</taxon>
        <taxon>Colletotrichum gloeosporioides species complex</taxon>
    </lineage>
</organism>
<reference evidence="2" key="1">
    <citation type="submission" date="2023-02" db="EMBL/GenBank/DDBJ databases">
        <title>Colletotrichum kahawae CIFC_Que2 genome sequencing and assembly.</title>
        <authorList>
            <person name="Baroncelli R."/>
        </authorList>
    </citation>
    <scope>NUCLEOTIDE SEQUENCE</scope>
    <source>
        <strain evidence="2">CIFC_Que2</strain>
    </source>
</reference>